<evidence type="ECO:0000256" key="2">
    <source>
        <dbReference type="ARBA" id="ARBA00010669"/>
    </source>
</evidence>
<comment type="similarity">
    <text evidence="2">Belongs to the cytidine and deoxycytidylate deaminase family. ADAT2 subfamily.</text>
</comment>
<evidence type="ECO:0000259" key="11">
    <source>
        <dbReference type="PROSITE" id="PS51747"/>
    </source>
</evidence>
<evidence type="ECO:0000256" key="10">
    <source>
        <dbReference type="ARBA" id="ARBA00048045"/>
    </source>
</evidence>
<gene>
    <name evidence="12" type="primary">tadA_58</name>
    <name evidence="12" type="ORF">SDC9_115500</name>
</gene>
<proteinExistence type="inferred from homology"/>
<evidence type="ECO:0000256" key="9">
    <source>
        <dbReference type="ARBA" id="ARBA00022833"/>
    </source>
</evidence>
<dbReference type="SUPFAM" id="SSF53927">
    <property type="entry name" value="Cytidine deaminase-like"/>
    <property type="match status" value="1"/>
</dbReference>
<keyword evidence="9" id="KW-0862">Zinc</keyword>
<protein>
    <recommendedName>
        <fullName evidence="5">tRNA-specific adenosine deaminase 2</fullName>
        <ecNumber evidence="4">3.5.4.33</ecNumber>
    </recommendedName>
</protein>
<evidence type="ECO:0000256" key="6">
    <source>
        <dbReference type="ARBA" id="ARBA00022694"/>
    </source>
</evidence>
<comment type="catalytic activity">
    <reaction evidence="10">
        <text>adenosine(34) in tRNA + H2O + H(+) = inosine(34) in tRNA + NH4(+)</text>
        <dbReference type="Rhea" id="RHEA:43168"/>
        <dbReference type="Rhea" id="RHEA-COMP:10373"/>
        <dbReference type="Rhea" id="RHEA-COMP:10374"/>
        <dbReference type="ChEBI" id="CHEBI:15377"/>
        <dbReference type="ChEBI" id="CHEBI:15378"/>
        <dbReference type="ChEBI" id="CHEBI:28938"/>
        <dbReference type="ChEBI" id="CHEBI:74411"/>
        <dbReference type="ChEBI" id="CHEBI:82852"/>
        <dbReference type="EC" id="3.5.4.33"/>
    </reaction>
</comment>
<dbReference type="GO" id="GO:0052717">
    <property type="term" value="F:tRNA-specific adenosine-34 deaminase activity"/>
    <property type="evidence" value="ECO:0007669"/>
    <property type="project" value="UniProtKB-EC"/>
</dbReference>
<dbReference type="InterPro" id="IPR058535">
    <property type="entry name" value="MafB19-deam"/>
</dbReference>
<dbReference type="Pfam" id="PF14437">
    <property type="entry name" value="MafB19-deam"/>
    <property type="match status" value="1"/>
</dbReference>
<dbReference type="NCBIfam" id="NF008113">
    <property type="entry name" value="PRK10860.1"/>
    <property type="match status" value="1"/>
</dbReference>
<keyword evidence="7" id="KW-0479">Metal-binding</keyword>
<evidence type="ECO:0000256" key="4">
    <source>
        <dbReference type="ARBA" id="ARBA00012740"/>
    </source>
</evidence>
<dbReference type="FunFam" id="3.40.140.10:FF:000005">
    <property type="entry name" value="tRNA-specific adenosine deaminase"/>
    <property type="match status" value="1"/>
</dbReference>
<dbReference type="AlphaFoldDB" id="A0A645BT60"/>
<evidence type="ECO:0000256" key="8">
    <source>
        <dbReference type="ARBA" id="ARBA00022801"/>
    </source>
</evidence>
<feature type="domain" description="CMP/dCMP-type deaminase" evidence="11">
    <location>
        <begin position="1"/>
        <end position="110"/>
    </location>
</feature>
<keyword evidence="6" id="KW-0819">tRNA processing</keyword>
<dbReference type="InterPro" id="IPR016192">
    <property type="entry name" value="APOBEC/CMP_deaminase_Zn-bd"/>
</dbReference>
<dbReference type="GO" id="GO:0008270">
    <property type="term" value="F:zinc ion binding"/>
    <property type="evidence" value="ECO:0007669"/>
    <property type="project" value="InterPro"/>
</dbReference>
<organism evidence="12">
    <name type="scientific">bioreactor metagenome</name>
    <dbReference type="NCBI Taxonomy" id="1076179"/>
    <lineage>
        <taxon>unclassified sequences</taxon>
        <taxon>metagenomes</taxon>
        <taxon>ecological metagenomes</taxon>
    </lineage>
</organism>
<dbReference type="InterPro" id="IPR016193">
    <property type="entry name" value="Cytidine_deaminase-like"/>
</dbReference>
<sequence>MESSHMRMAIEEAKKALEKAEVPVGAVIVKDDKVISVAHNLKEETKDPTNHAEIIALRKASEVLGRWRLNDCSMYVTLEPCAMCAGAIIQSRIKTLYIGTFDPRAGACGSVFNITQDHRLNHWVNVKWLYDEECSNLLQQFFIERRK</sequence>
<keyword evidence="8 12" id="KW-0378">Hydrolase</keyword>
<dbReference type="PROSITE" id="PS51747">
    <property type="entry name" value="CYT_DCMP_DEAMINASES_2"/>
    <property type="match status" value="1"/>
</dbReference>
<dbReference type="EC" id="3.5.4.33" evidence="4"/>
<dbReference type="CDD" id="cd01285">
    <property type="entry name" value="nucleoside_deaminase"/>
    <property type="match status" value="1"/>
</dbReference>
<comment type="cofactor">
    <cofactor evidence="1">
        <name>Zn(2+)</name>
        <dbReference type="ChEBI" id="CHEBI:29105"/>
    </cofactor>
</comment>
<comment type="subunit">
    <text evidence="3">Homodimer.</text>
</comment>
<dbReference type="Gene3D" id="3.40.140.10">
    <property type="entry name" value="Cytidine Deaminase, domain 2"/>
    <property type="match status" value="1"/>
</dbReference>
<reference evidence="12" key="1">
    <citation type="submission" date="2019-08" db="EMBL/GenBank/DDBJ databases">
        <authorList>
            <person name="Kucharzyk K."/>
            <person name="Murdoch R.W."/>
            <person name="Higgins S."/>
            <person name="Loffler F."/>
        </authorList>
    </citation>
    <scope>NUCLEOTIDE SEQUENCE</scope>
</reference>
<name>A0A645BT60_9ZZZZ</name>
<dbReference type="PROSITE" id="PS00903">
    <property type="entry name" value="CYT_DCMP_DEAMINASES_1"/>
    <property type="match status" value="1"/>
</dbReference>
<evidence type="ECO:0000256" key="5">
    <source>
        <dbReference type="ARBA" id="ARBA00019216"/>
    </source>
</evidence>
<dbReference type="InterPro" id="IPR002125">
    <property type="entry name" value="CMP_dCMP_dom"/>
</dbReference>
<evidence type="ECO:0000256" key="1">
    <source>
        <dbReference type="ARBA" id="ARBA00001947"/>
    </source>
</evidence>
<comment type="caution">
    <text evidence="12">The sequence shown here is derived from an EMBL/GenBank/DDBJ whole genome shotgun (WGS) entry which is preliminary data.</text>
</comment>
<dbReference type="PANTHER" id="PTHR11079:SF202">
    <property type="entry name" value="TRNA-SPECIFIC ADENOSINE DEAMINASE"/>
    <property type="match status" value="1"/>
</dbReference>
<evidence type="ECO:0000256" key="7">
    <source>
        <dbReference type="ARBA" id="ARBA00022723"/>
    </source>
</evidence>
<dbReference type="HAMAP" id="MF_00972">
    <property type="entry name" value="tRNA_aden_deaminase"/>
    <property type="match status" value="1"/>
</dbReference>
<evidence type="ECO:0000313" key="12">
    <source>
        <dbReference type="EMBL" id="MPM68566.1"/>
    </source>
</evidence>
<dbReference type="PANTHER" id="PTHR11079">
    <property type="entry name" value="CYTOSINE DEAMINASE FAMILY MEMBER"/>
    <property type="match status" value="1"/>
</dbReference>
<dbReference type="EMBL" id="VSSQ01022325">
    <property type="protein sequence ID" value="MPM68566.1"/>
    <property type="molecule type" value="Genomic_DNA"/>
</dbReference>
<dbReference type="GO" id="GO:0002100">
    <property type="term" value="P:tRNA wobble adenosine to inosine editing"/>
    <property type="evidence" value="ECO:0007669"/>
    <property type="project" value="InterPro"/>
</dbReference>
<accession>A0A645BT60</accession>
<dbReference type="InterPro" id="IPR028883">
    <property type="entry name" value="tRNA_aden_deaminase"/>
</dbReference>
<evidence type="ECO:0000256" key="3">
    <source>
        <dbReference type="ARBA" id="ARBA00011738"/>
    </source>
</evidence>